<reference evidence="3" key="1">
    <citation type="journal article" date="2019" name="Int. J. Syst. Evol. Microbiol.">
        <title>The Global Catalogue of Microorganisms (GCM) 10K type strain sequencing project: providing services to taxonomists for standard genome sequencing and annotation.</title>
        <authorList>
            <consortium name="The Broad Institute Genomics Platform"/>
            <consortium name="The Broad Institute Genome Sequencing Center for Infectious Disease"/>
            <person name="Wu L."/>
            <person name="Ma J."/>
        </authorList>
    </citation>
    <scope>NUCLEOTIDE SEQUENCE [LARGE SCALE GENOMIC DNA]</scope>
    <source>
        <strain evidence="3">JCM 16916</strain>
    </source>
</reference>
<dbReference type="Proteomes" id="UP001501727">
    <property type="component" value="Unassembled WGS sequence"/>
</dbReference>
<evidence type="ECO:0000313" key="3">
    <source>
        <dbReference type="Proteomes" id="UP001501727"/>
    </source>
</evidence>
<comment type="caution">
    <text evidence="2">The sequence shown here is derived from an EMBL/GenBank/DDBJ whole genome shotgun (WGS) entry which is preliminary data.</text>
</comment>
<evidence type="ECO:0000256" key="1">
    <source>
        <dbReference type="SAM" id="MobiDB-lite"/>
    </source>
</evidence>
<gene>
    <name evidence="2" type="ORF">GCM10022229_22930</name>
</gene>
<evidence type="ECO:0000313" key="2">
    <source>
        <dbReference type="EMBL" id="GAA3928677.1"/>
    </source>
</evidence>
<dbReference type="RefSeq" id="WP_344760132.1">
    <property type="nucleotide sequence ID" value="NZ_BAAAZU010000024.1"/>
</dbReference>
<name>A0ABP7MRC8_9GAMM</name>
<accession>A0ABP7MRC8</accession>
<proteinExistence type="predicted"/>
<keyword evidence="3" id="KW-1185">Reference proteome</keyword>
<feature type="region of interest" description="Disordered" evidence="1">
    <location>
        <begin position="1"/>
        <end position="28"/>
    </location>
</feature>
<evidence type="ECO:0008006" key="4">
    <source>
        <dbReference type="Google" id="ProtNLM"/>
    </source>
</evidence>
<organism evidence="2 3">
    <name type="scientific">Luteimonas lutimaris</name>
    <dbReference type="NCBI Taxonomy" id="698645"/>
    <lineage>
        <taxon>Bacteria</taxon>
        <taxon>Pseudomonadati</taxon>
        <taxon>Pseudomonadota</taxon>
        <taxon>Gammaproteobacteria</taxon>
        <taxon>Lysobacterales</taxon>
        <taxon>Lysobacteraceae</taxon>
        <taxon>Luteimonas</taxon>
    </lineage>
</organism>
<protein>
    <recommendedName>
        <fullName evidence="4">TerS protein</fullName>
    </recommendedName>
</protein>
<feature type="compositionally biased region" description="Low complexity" evidence="1">
    <location>
        <begin position="8"/>
        <end position="23"/>
    </location>
</feature>
<sequence length="151" mass="16682">MKSRNARSDSASAAVQAAQNAAQGPLDPPAHVYVQADARPFWDAVVRNRPRHRWNDADLTTAAILARAQCDIERLQRELATEGDLTASGTLNPKHRLLETLTKRVATLMRLLHVHAEATIGRAEDNAKTLETERNAEGEHDPLIPTLRVVK</sequence>
<dbReference type="EMBL" id="BAAAZU010000024">
    <property type="protein sequence ID" value="GAA3928677.1"/>
    <property type="molecule type" value="Genomic_DNA"/>
</dbReference>